<gene>
    <name evidence="2" type="ORF">PEDI_00220</name>
</gene>
<comment type="caution">
    <text evidence="2">The sequence shown here is derived from an EMBL/GenBank/DDBJ whole genome shotgun (WGS) entry which is preliminary data.</text>
</comment>
<organism evidence="2 3">
    <name type="scientific">Persicobacter diffluens</name>
    <dbReference type="NCBI Taxonomy" id="981"/>
    <lineage>
        <taxon>Bacteria</taxon>
        <taxon>Pseudomonadati</taxon>
        <taxon>Bacteroidota</taxon>
        <taxon>Cytophagia</taxon>
        <taxon>Cytophagales</taxon>
        <taxon>Persicobacteraceae</taxon>
        <taxon>Persicobacter</taxon>
    </lineage>
</organism>
<protein>
    <recommendedName>
        <fullName evidence="4">Outer membrane protein beta-barrel domain-containing protein</fullName>
    </recommendedName>
</protein>
<accession>A0AAN5AHN5</accession>
<keyword evidence="1" id="KW-0732">Signal</keyword>
<feature type="signal peptide" evidence="1">
    <location>
        <begin position="1"/>
        <end position="21"/>
    </location>
</feature>
<evidence type="ECO:0000313" key="2">
    <source>
        <dbReference type="EMBL" id="GJM59470.1"/>
    </source>
</evidence>
<evidence type="ECO:0008006" key="4">
    <source>
        <dbReference type="Google" id="ProtNLM"/>
    </source>
</evidence>
<reference evidence="2 3" key="1">
    <citation type="submission" date="2021-12" db="EMBL/GenBank/DDBJ databases">
        <title>Genome sequencing of bacteria with rrn-lacking chromosome and rrn-plasmid.</title>
        <authorList>
            <person name="Anda M."/>
            <person name="Iwasaki W."/>
        </authorList>
    </citation>
    <scope>NUCLEOTIDE SEQUENCE [LARGE SCALE GENOMIC DNA]</scope>
    <source>
        <strain evidence="2 3">NBRC 15940</strain>
    </source>
</reference>
<dbReference type="RefSeq" id="WP_338235525.1">
    <property type="nucleotide sequence ID" value="NZ_BQKE01000001.1"/>
</dbReference>
<dbReference type="Proteomes" id="UP001310022">
    <property type="component" value="Unassembled WGS sequence"/>
</dbReference>
<evidence type="ECO:0000313" key="3">
    <source>
        <dbReference type="Proteomes" id="UP001310022"/>
    </source>
</evidence>
<proteinExistence type="predicted"/>
<name>A0AAN5AHN5_9BACT</name>
<feature type="chain" id="PRO_5043040262" description="Outer membrane protein beta-barrel domain-containing protein" evidence="1">
    <location>
        <begin position="22"/>
        <end position="160"/>
    </location>
</feature>
<keyword evidence="3" id="KW-1185">Reference proteome</keyword>
<sequence>MKKFLFAFLFLAGMAIVPAKAQIVQGFFVYGFDQFNNQGSDKSFNTYGAEVNVFIPSSKWGINAGYSTGKAEANGMDKKAHNWNIGLAYKALKLPLISVAPIVGLNGYSQPNLKDPMANFTSDTEFGLDLGVSAHITFIAAIAKYDPIANYGEIGIGFSF</sequence>
<evidence type="ECO:0000256" key="1">
    <source>
        <dbReference type="SAM" id="SignalP"/>
    </source>
</evidence>
<dbReference type="EMBL" id="BQKE01000001">
    <property type="protein sequence ID" value="GJM59470.1"/>
    <property type="molecule type" value="Genomic_DNA"/>
</dbReference>
<dbReference type="AlphaFoldDB" id="A0AAN5AHN5"/>